<dbReference type="Gene3D" id="3.90.1640.10">
    <property type="entry name" value="inorganic pyrophosphatase (n-terminal core)"/>
    <property type="match status" value="1"/>
</dbReference>
<dbReference type="Proteomes" id="UP000280842">
    <property type="component" value="Unassembled WGS sequence"/>
</dbReference>
<feature type="domain" description="DDH" evidence="1">
    <location>
        <begin position="14"/>
        <end position="150"/>
    </location>
</feature>
<reference evidence="3 4" key="1">
    <citation type="submission" date="2018-10" db="EMBL/GenBank/DDBJ databases">
        <title>Genomic Encyclopedia of Archaeal and Bacterial Type Strains, Phase II (KMG-II): from individual species to whole genera.</title>
        <authorList>
            <person name="Goeker M."/>
        </authorList>
    </citation>
    <scope>NUCLEOTIDE SEQUENCE [LARGE SCALE GENOMIC DNA]</scope>
    <source>
        <strain evidence="3 4">VM1</strain>
    </source>
</reference>
<evidence type="ECO:0000259" key="2">
    <source>
        <dbReference type="Pfam" id="PF02272"/>
    </source>
</evidence>
<dbReference type="GO" id="GO:0003676">
    <property type="term" value="F:nucleic acid binding"/>
    <property type="evidence" value="ECO:0007669"/>
    <property type="project" value="InterPro"/>
</dbReference>
<dbReference type="InterPro" id="IPR051319">
    <property type="entry name" value="Oligoribo/pAp-PDE_c-di-AMP_PDE"/>
</dbReference>
<dbReference type="AlphaFoldDB" id="A0A3M0BMK3"/>
<dbReference type="RefSeq" id="WP_121923195.1">
    <property type="nucleotide sequence ID" value="NZ_REFO01000012.1"/>
</dbReference>
<feature type="domain" description="DHHA1" evidence="2">
    <location>
        <begin position="229"/>
        <end position="315"/>
    </location>
</feature>
<dbReference type="PANTHER" id="PTHR47618:SF1">
    <property type="entry name" value="BIFUNCTIONAL OLIGORIBONUCLEASE AND PAP PHOSPHATASE NRNA"/>
    <property type="match status" value="1"/>
</dbReference>
<dbReference type="Gene3D" id="3.10.310.30">
    <property type="match status" value="1"/>
</dbReference>
<organism evidence="3 4">
    <name type="scientific">Hydrogenothermus marinus</name>
    <dbReference type="NCBI Taxonomy" id="133270"/>
    <lineage>
        <taxon>Bacteria</taxon>
        <taxon>Pseudomonadati</taxon>
        <taxon>Aquificota</taxon>
        <taxon>Aquificia</taxon>
        <taxon>Aquificales</taxon>
        <taxon>Hydrogenothermaceae</taxon>
        <taxon>Hydrogenothermus</taxon>
    </lineage>
</organism>
<keyword evidence="4" id="KW-1185">Reference proteome</keyword>
<dbReference type="SUPFAM" id="SSF64182">
    <property type="entry name" value="DHH phosphoesterases"/>
    <property type="match status" value="1"/>
</dbReference>
<dbReference type="Pfam" id="PF02272">
    <property type="entry name" value="DHHA1"/>
    <property type="match status" value="1"/>
</dbReference>
<gene>
    <name evidence="3" type="ORF">CLV39_1069</name>
</gene>
<evidence type="ECO:0000313" key="4">
    <source>
        <dbReference type="Proteomes" id="UP000280842"/>
    </source>
</evidence>
<evidence type="ECO:0000313" key="3">
    <source>
        <dbReference type="EMBL" id="RMA96058.1"/>
    </source>
</evidence>
<sequence>MKALIDRIKREKGKILIFTHENPDADGIGSMLALYEFLKNEGKDVECAMKDPAPAILDFLPNIDKIKKLPNEKTYDLAILVDAAGAFRAGTKINAKEIIRIDHHIGGNKESNYDFIDTYAPSTTFLVAKILRYWNEEKINSNIATNLYTGLLTDTGSFRYNNVDDEAFEMAEFLVKKGADPTYIANMIYERNKLSTIKLLQLTLSTLKLYAEGKIASLIVERKYLHETGALEEETEGFVNYARSIDGVEIAFIMIQKEDPDLWRVSIRGKGNIDVREIAEYFGGGGHRDAAGCRIRGKKEEVLNKLVERAKQQLEKELNISYSTI</sequence>
<name>A0A3M0BMK3_9AQUI</name>
<dbReference type="PANTHER" id="PTHR47618">
    <property type="entry name" value="BIFUNCTIONAL OLIGORIBONUCLEASE AND PAP PHOSPHATASE NRNA"/>
    <property type="match status" value="1"/>
</dbReference>
<comment type="caution">
    <text evidence="3">The sequence shown here is derived from an EMBL/GenBank/DDBJ whole genome shotgun (WGS) entry which is preliminary data.</text>
</comment>
<dbReference type="OrthoDB" id="9803668at2"/>
<dbReference type="InterPro" id="IPR001667">
    <property type="entry name" value="DDH_dom"/>
</dbReference>
<dbReference type="InterPro" id="IPR003156">
    <property type="entry name" value="DHHA1_dom"/>
</dbReference>
<dbReference type="Pfam" id="PF01368">
    <property type="entry name" value="DHH"/>
    <property type="match status" value="1"/>
</dbReference>
<evidence type="ECO:0000259" key="1">
    <source>
        <dbReference type="Pfam" id="PF01368"/>
    </source>
</evidence>
<dbReference type="EMBL" id="REFO01000012">
    <property type="protein sequence ID" value="RMA96058.1"/>
    <property type="molecule type" value="Genomic_DNA"/>
</dbReference>
<protein>
    <submittedName>
        <fullName evidence="3">Phosphoesterase RecJ-like protein</fullName>
    </submittedName>
</protein>
<accession>A0A3M0BMK3</accession>
<dbReference type="InterPro" id="IPR038763">
    <property type="entry name" value="DHH_sf"/>
</dbReference>
<proteinExistence type="predicted"/>